<dbReference type="AlphaFoldDB" id="A0A8S1RS32"/>
<comment type="caution">
    <text evidence="1">The sequence shown here is derived from an EMBL/GenBank/DDBJ whole genome shotgun (WGS) entry which is preliminary data.</text>
</comment>
<reference evidence="1" key="1">
    <citation type="submission" date="2021-01" db="EMBL/GenBank/DDBJ databases">
        <authorList>
            <consortium name="Genoscope - CEA"/>
            <person name="William W."/>
        </authorList>
    </citation>
    <scope>NUCLEOTIDE SEQUENCE</scope>
</reference>
<dbReference type="Proteomes" id="UP000692954">
    <property type="component" value="Unassembled WGS sequence"/>
</dbReference>
<accession>A0A8S1RS32</accession>
<proteinExistence type="predicted"/>
<protein>
    <submittedName>
        <fullName evidence="1">Uncharacterized protein</fullName>
    </submittedName>
</protein>
<keyword evidence="2" id="KW-1185">Reference proteome</keyword>
<name>A0A8S1RS32_9CILI</name>
<gene>
    <name evidence="1" type="ORF">PSON_ATCC_30995.1.T3640001</name>
</gene>
<evidence type="ECO:0000313" key="1">
    <source>
        <dbReference type="EMBL" id="CAD8131048.1"/>
    </source>
</evidence>
<evidence type="ECO:0000313" key="2">
    <source>
        <dbReference type="Proteomes" id="UP000692954"/>
    </source>
</evidence>
<organism evidence="1 2">
    <name type="scientific">Paramecium sonneborni</name>
    <dbReference type="NCBI Taxonomy" id="65129"/>
    <lineage>
        <taxon>Eukaryota</taxon>
        <taxon>Sar</taxon>
        <taxon>Alveolata</taxon>
        <taxon>Ciliophora</taxon>
        <taxon>Intramacronucleata</taxon>
        <taxon>Oligohymenophorea</taxon>
        <taxon>Peniculida</taxon>
        <taxon>Parameciidae</taxon>
        <taxon>Paramecium</taxon>
    </lineage>
</organism>
<dbReference type="EMBL" id="CAJJDN010000364">
    <property type="protein sequence ID" value="CAD8131048.1"/>
    <property type="molecule type" value="Genomic_DNA"/>
</dbReference>
<sequence length="75" mass="8794">MKKITKNYVFIKKVMIQQIVLEKYILITTTKKASKTVPQINSSQSSETIILQLKVQYHLKIVFQLLNLNKDPKFL</sequence>